<evidence type="ECO:0000313" key="3">
    <source>
        <dbReference type="Proteomes" id="UP000199352"/>
    </source>
</evidence>
<dbReference type="RefSeq" id="WP_143116430.1">
    <property type="nucleotide sequence ID" value="NZ_FOFR01000027.1"/>
</dbReference>
<feature type="chain" id="PRO_5011715296" description="Secreted protein" evidence="1">
    <location>
        <begin position="29"/>
        <end position="80"/>
    </location>
</feature>
<keyword evidence="3" id="KW-1185">Reference proteome</keyword>
<reference evidence="3" key="1">
    <citation type="submission" date="2016-10" db="EMBL/GenBank/DDBJ databases">
        <authorList>
            <person name="Varghese N."/>
            <person name="Submissions S."/>
        </authorList>
    </citation>
    <scope>NUCLEOTIDE SEQUENCE [LARGE SCALE GENOMIC DNA]</scope>
    <source>
        <strain evidence="3">CGMCC 4.3525</strain>
    </source>
</reference>
<name>A0A1H9VRW8_9PSEU</name>
<gene>
    <name evidence="2" type="ORF">SAMN05216188_127117</name>
</gene>
<evidence type="ECO:0000313" key="2">
    <source>
        <dbReference type="EMBL" id="SES24234.1"/>
    </source>
</evidence>
<organism evidence="2 3">
    <name type="scientific">Lentzea xinjiangensis</name>
    <dbReference type="NCBI Taxonomy" id="402600"/>
    <lineage>
        <taxon>Bacteria</taxon>
        <taxon>Bacillati</taxon>
        <taxon>Actinomycetota</taxon>
        <taxon>Actinomycetes</taxon>
        <taxon>Pseudonocardiales</taxon>
        <taxon>Pseudonocardiaceae</taxon>
        <taxon>Lentzea</taxon>
    </lineage>
</organism>
<feature type="signal peptide" evidence="1">
    <location>
        <begin position="1"/>
        <end position="28"/>
    </location>
</feature>
<proteinExistence type="predicted"/>
<evidence type="ECO:0000256" key="1">
    <source>
        <dbReference type="SAM" id="SignalP"/>
    </source>
</evidence>
<dbReference type="EMBL" id="FOFR01000027">
    <property type="protein sequence ID" value="SES24234.1"/>
    <property type="molecule type" value="Genomic_DNA"/>
</dbReference>
<dbReference type="AlphaFoldDB" id="A0A1H9VRW8"/>
<accession>A0A1H9VRW8</accession>
<dbReference type="OrthoDB" id="3708942at2"/>
<keyword evidence="1" id="KW-0732">Signal</keyword>
<sequence>MRRTMMTVPAAVSLAVGAVVGVAGPAMAQPDPEPAEISVVQCLIGGGLPLPISESTPDELICLGGYYNGRPVTKPQQPGN</sequence>
<dbReference type="Proteomes" id="UP000199352">
    <property type="component" value="Unassembled WGS sequence"/>
</dbReference>
<evidence type="ECO:0008006" key="4">
    <source>
        <dbReference type="Google" id="ProtNLM"/>
    </source>
</evidence>
<protein>
    <recommendedName>
        <fullName evidence="4">Secreted protein</fullName>
    </recommendedName>
</protein>